<feature type="transmembrane region" description="Helical" evidence="1">
    <location>
        <begin position="94"/>
        <end position="119"/>
    </location>
</feature>
<name>A0ABV7XNT2_9GAMM</name>
<organism evidence="3 4">
    <name type="scientific">Luteimonas soli</name>
    <dbReference type="NCBI Taxonomy" id="1648966"/>
    <lineage>
        <taxon>Bacteria</taxon>
        <taxon>Pseudomonadati</taxon>
        <taxon>Pseudomonadota</taxon>
        <taxon>Gammaproteobacteria</taxon>
        <taxon>Lysobacterales</taxon>
        <taxon>Lysobacteraceae</taxon>
        <taxon>Luteimonas</taxon>
    </lineage>
</organism>
<keyword evidence="1" id="KW-0029">Amino-acid transport</keyword>
<keyword evidence="1" id="KW-1003">Cell membrane</keyword>
<evidence type="ECO:0000256" key="1">
    <source>
        <dbReference type="HAMAP-Rule" id="MF_02062"/>
    </source>
</evidence>
<comment type="function">
    <text evidence="1">Catalyzes the sodium-dependent transport of glutamate.</text>
</comment>
<feature type="transmembrane region" description="Helical" evidence="1">
    <location>
        <begin position="35"/>
        <end position="54"/>
    </location>
</feature>
<gene>
    <name evidence="1 3" type="primary">gltS</name>
    <name evidence="3" type="ORF">ACFONC_10020</name>
</gene>
<dbReference type="Proteomes" id="UP001595705">
    <property type="component" value="Unassembled WGS sequence"/>
</dbReference>
<accession>A0ABV7XNT2</accession>
<feature type="transmembrane region" description="Helical" evidence="1">
    <location>
        <begin position="66"/>
        <end position="87"/>
    </location>
</feature>
<evidence type="ECO:0000256" key="2">
    <source>
        <dbReference type="NCBIfam" id="TIGR00210"/>
    </source>
</evidence>
<dbReference type="NCBIfam" id="TIGR00210">
    <property type="entry name" value="gltS"/>
    <property type="match status" value="1"/>
</dbReference>
<keyword evidence="1" id="KW-0915">Sodium</keyword>
<dbReference type="PANTHER" id="PTHR36178">
    <property type="entry name" value="SLR0625 PROTEIN"/>
    <property type="match status" value="1"/>
</dbReference>
<feature type="transmembrane region" description="Helical" evidence="1">
    <location>
        <begin position="383"/>
        <end position="411"/>
    </location>
</feature>
<comment type="similarity">
    <text evidence="1">Belongs to the glutamate:Na(+) symporter (ESS) (TC 2.A.27) family.</text>
</comment>
<feature type="transmembrane region" description="Helical" evidence="1">
    <location>
        <begin position="232"/>
        <end position="249"/>
    </location>
</feature>
<comment type="subcellular location">
    <subcellularLocation>
        <location evidence="1">Cell inner membrane</location>
        <topology evidence="1">Multi-pass membrane protein</topology>
    </subcellularLocation>
</comment>
<comment type="caution">
    <text evidence="3">The sequence shown here is derived from an EMBL/GenBank/DDBJ whole genome shotgun (WGS) entry which is preliminary data.</text>
</comment>
<proteinExistence type="inferred from homology"/>
<feature type="transmembrane region" description="Helical" evidence="1">
    <location>
        <begin position="256"/>
        <end position="273"/>
    </location>
</feature>
<protein>
    <recommendedName>
        <fullName evidence="1 2">Sodium/glutamate symporter</fullName>
    </recommendedName>
</protein>
<dbReference type="EMBL" id="JBHRYA010000007">
    <property type="protein sequence ID" value="MFC3716489.1"/>
    <property type="molecule type" value="Genomic_DNA"/>
</dbReference>
<feature type="transmembrane region" description="Helical" evidence="1">
    <location>
        <begin position="321"/>
        <end position="343"/>
    </location>
</feature>
<keyword evidence="1" id="KW-0406">Ion transport</keyword>
<keyword evidence="1" id="KW-0813">Transport</keyword>
<keyword evidence="1" id="KW-0739">Sodium transport</keyword>
<feature type="transmembrane region" description="Helical" evidence="1">
    <location>
        <begin position="6"/>
        <end position="23"/>
    </location>
</feature>
<dbReference type="RefSeq" id="WP_386743681.1">
    <property type="nucleotide sequence ID" value="NZ_JBHRYA010000007.1"/>
</dbReference>
<keyword evidence="1" id="KW-0472">Membrane</keyword>
<dbReference type="PANTHER" id="PTHR36178:SF1">
    <property type="entry name" value="SODIUM_GLUTAMATE SYMPORTER"/>
    <property type="match status" value="1"/>
</dbReference>
<feature type="transmembrane region" description="Helical" evidence="1">
    <location>
        <begin position="293"/>
        <end position="309"/>
    </location>
</feature>
<dbReference type="Pfam" id="PF03616">
    <property type="entry name" value="Glt_symporter"/>
    <property type="match status" value="1"/>
</dbReference>
<keyword evidence="1" id="KW-1133">Transmembrane helix</keyword>
<reference evidence="4" key="1">
    <citation type="journal article" date="2019" name="Int. J. Syst. Evol. Microbiol.">
        <title>The Global Catalogue of Microorganisms (GCM) 10K type strain sequencing project: providing services to taxonomists for standard genome sequencing and annotation.</title>
        <authorList>
            <consortium name="The Broad Institute Genomics Platform"/>
            <consortium name="The Broad Institute Genome Sequencing Center for Infectious Disease"/>
            <person name="Wu L."/>
            <person name="Ma J."/>
        </authorList>
    </citation>
    <scope>NUCLEOTIDE SEQUENCE [LARGE SCALE GENOMIC DNA]</scope>
    <source>
        <strain evidence="4">KCTC 42441</strain>
    </source>
</reference>
<feature type="transmembrane region" description="Helical" evidence="1">
    <location>
        <begin position="159"/>
        <end position="183"/>
    </location>
</feature>
<dbReference type="InterPro" id="IPR004445">
    <property type="entry name" value="GltS"/>
</dbReference>
<sequence>MIELNAVQTVAFGGLALFLGYALCRVIPVLGRYNLPAPVIGGLVVALVVLWAHGRDTVLFQFDTALQGPLMVAFFTAMGVNASVALLRISGKQVMVFLALASGFAVIQNLVGIGVATSFGLDPMFGVLAGSATLTGGPATGLAFAPLFEQAGLVGAESIAITSAMAGIVCGGVVGGPAITVLIRRLRLRTGADAVATEPVEVQVPAAVAEELDVAVGEGVVVDTEAAREFNALKSIVVILLAMWVGAWVGKGFDAIGLTLPVYIGAMLVGAVIRNFDDHTGWVGLSVQTTDLIGNVCLALFLAVALMNLKLWELSGLALPLVVNLAVQVALVVAFCIPVFRIMGRDYDAAVMGGGFIGFMLGTTANAMAVMRTLVLRYGMAPRAFLVAPLVGAFFIDFTNALIITGFLNFWP</sequence>
<keyword evidence="1" id="KW-0769">Symport</keyword>
<keyword evidence="1" id="KW-0997">Cell inner membrane</keyword>
<evidence type="ECO:0000313" key="3">
    <source>
        <dbReference type="EMBL" id="MFC3716489.1"/>
    </source>
</evidence>
<dbReference type="HAMAP" id="MF_02062">
    <property type="entry name" value="GltS"/>
    <property type="match status" value="1"/>
</dbReference>
<evidence type="ECO:0000313" key="4">
    <source>
        <dbReference type="Proteomes" id="UP001595705"/>
    </source>
</evidence>
<keyword evidence="4" id="KW-1185">Reference proteome</keyword>
<keyword evidence="1" id="KW-0812">Transmembrane</keyword>
<feature type="transmembrane region" description="Helical" evidence="1">
    <location>
        <begin position="349"/>
        <end position="371"/>
    </location>
</feature>